<dbReference type="InterPro" id="IPR050570">
    <property type="entry name" value="Cell_wall_metabolism_enzyme"/>
</dbReference>
<keyword evidence="4" id="KW-1185">Reference proteome</keyword>
<sequence>MSRGEKVPAVPLRRNLAYPMVALLATLAAGCGDAQPAADRPSFHTSGTGAPASSGSATASTSPTGSPTTAGPSVTATRPQYVFPVQTADVSYHSTHSAYPAADLFAACGAPVVAVTDGVILEVSRVDRFDKRGPKGPLNGGKAVSLLGDDGVRYYGSHLTDVTVGIEAGVRVRAGQKIGTVGKTGNANNICHLHFGISPVCARTGDWWVRRGVIWPAKYLDAWRRKNDTSPARTVADWQRARGCPTAP</sequence>
<dbReference type="GO" id="GO:0004222">
    <property type="term" value="F:metalloendopeptidase activity"/>
    <property type="evidence" value="ECO:0007669"/>
    <property type="project" value="TreeGrafter"/>
</dbReference>
<protein>
    <submittedName>
        <fullName evidence="3">Murein DD-endopeptidase MepM/ murein hydrolase activator NlpD</fullName>
    </submittedName>
</protein>
<feature type="region of interest" description="Disordered" evidence="1">
    <location>
        <begin position="35"/>
        <end position="75"/>
    </location>
</feature>
<dbReference type="PROSITE" id="PS51257">
    <property type="entry name" value="PROKAR_LIPOPROTEIN"/>
    <property type="match status" value="1"/>
</dbReference>
<organism evidence="3 4">
    <name type="scientific">Micromonospora polyrhachis</name>
    <dbReference type="NCBI Taxonomy" id="1282883"/>
    <lineage>
        <taxon>Bacteria</taxon>
        <taxon>Bacillati</taxon>
        <taxon>Actinomycetota</taxon>
        <taxon>Actinomycetes</taxon>
        <taxon>Micromonosporales</taxon>
        <taxon>Micromonosporaceae</taxon>
        <taxon>Micromonospora</taxon>
    </lineage>
</organism>
<proteinExistence type="predicted"/>
<reference evidence="3 4" key="1">
    <citation type="submission" date="2020-08" db="EMBL/GenBank/DDBJ databases">
        <title>Sequencing the genomes of 1000 actinobacteria strains.</title>
        <authorList>
            <person name="Klenk H.-P."/>
        </authorList>
    </citation>
    <scope>NUCLEOTIDE SEQUENCE [LARGE SCALE GENOMIC DNA]</scope>
    <source>
        <strain evidence="3 4">DSM 45886</strain>
    </source>
</reference>
<dbReference type="Gene3D" id="2.70.70.10">
    <property type="entry name" value="Glucose Permease (Domain IIA)"/>
    <property type="match status" value="1"/>
</dbReference>
<dbReference type="PANTHER" id="PTHR21666:SF268">
    <property type="entry name" value="PEPTIDASE M23 DOMAIN-CONTAINING PROTEIN"/>
    <property type="match status" value="1"/>
</dbReference>
<accession>A0A7W7SRR9</accession>
<dbReference type="Proteomes" id="UP000578819">
    <property type="component" value="Unassembled WGS sequence"/>
</dbReference>
<name>A0A7W7SRR9_9ACTN</name>
<evidence type="ECO:0000256" key="1">
    <source>
        <dbReference type="SAM" id="MobiDB-lite"/>
    </source>
</evidence>
<dbReference type="EMBL" id="JACHJW010000001">
    <property type="protein sequence ID" value="MBB4959366.1"/>
    <property type="molecule type" value="Genomic_DNA"/>
</dbReference>
<dbReference type="InterPro" id="IPR011055">
    <property type="entry name" value="Dup_hybrid_motif"/>
</dbReference>
<evidence type="ECO:0000313" key="4">
    <source>
        <dbReference type="Proteomes" id="UP000578819"/>
    </source>
</evidence>
<feature type="domain" description="M23ase beta-sheet core" evidence="2">
    <location>
        <begin position="102"/>
        <end position="198"/>
    </location>
</feature>
<comment type="caution">
    <text evidence="3">The sequence shown here is derived from an EMBL/GenBank/DDBJ whole genome shotgun (WGS) entry which is preliminary data.</text>
</comment>
<feature type="compositionally biased region" description="Low complexity" evidence="1">
    <location>
        <begin position="45"/>
        <end position="73"/>
    </location>
</feature>
<evidence type="ECO:0000313" key="3">
    <source>
        <dbReference type="EMBL" id="MBB4959366.1"/>
    </source>
</evidence>
<evidence type="ECO:0000259" key="2">
    <source>
        <dbReference type="Pfam" id="PF01551"/>
    </source>
</evidence>
<dbReference type="SUPFAM" id="SSF51261">
    <property type="entry name" value="Duplicated hybrid motif"/>
    <property type="match status" value="1"/>
</dbReference>
<dbReference type="AlphaFoldDB" id="A0A7W7SRR9"/>
<dbReference type="InterPro" id="IPR016047">
    <property type="entry name" value="M23ase_b-sheet_dom"/>
</dbReference>
<dbReference type="CDD" id="cd12797">
    <property type="entry name" value="M23_peptidase"/>
    <property type="match status" value="1"/>
</dbReference>
<gene>
    <name evidence="3" type="ORF">FHR38_003099</name>
</gene>
<keyword evidence="3" id="KW-0378">Hydrolase</keyword>
<dbReference type="Pfam" id="PF01551">
    <property type="entry name" value="Peptidase_M23"/>
    <property type="match status" value="1"/>
</dbReference>
<dbReference type="PANTHER" id="PTHR21666">
    <property type="entry name" value="PEPTIDASE-RELATED"/>
    <property type="match status" value="1"/>
</dbReference>